<evidence type="ECO:0000256" key="1">
    <source>
        <dbReference type="SAM" id="MobiDB-lite"/>
    </source>
</evidence>
<evidence type="ECO:0000313" key="2">
    <source>
        <dbReference type="EMBL" id="MBB5022724.1"/>
    </source>
</evidence>
<feature type="region of interest" description="Disordered" evidence="1">
    <location>
        <begin position="103"/>
        <end position="132"/>
    </location>
</feature>
<dbReference type="RefSeq" id="WP_183733759.1">
    <property type="nucleotide sequence ID" value="NZ_JACHID010000015.1"/>
</dbReference>
<proteinExistence type="predicted"/>
<keyword evidence="3" id="KW-1185">Reference proteome</keyword>
<dbReference type="Proteomes" id="UP000528322">
    <property type="component" value="Unassembled WGS sequence"/>
</dbReference>
<dbReference type="EMBL" id="JACHID010000015">
    <property type="protein sequence ID" value="MBB5022724.1"/>
    <property type="molecule type" value="Genomic_DNA"/>
</dbReference>
<organism evidence="2 3">
    <name type="scientific">Desulfurispira natronophila</name>
    <dbReference type="NCBI Taxonomy" id="682562"/>
    <lineage>
        <taxon>Bacteria</taxon>
        <taxon>Pseudomonadati</taxon>
        <taxon>Chrysiogenota</taxon>
        <taxon>Chrysiogenia</taxon>
        <taxon>Chrysiogenales</taxon>
        <taxon>Chrysiogenaceae</taxon>
        <taxon>Desulfurispira</taxon>
    </lineage>
</organism>
<name>A0A7W8DHR7_9BACT</name>
<reference evidence="2 3" key="1">
    <citation type="submission" date="2020-08" db="EMBL/GenBank/DDBJ databases">
        <title>Genomic Encyclopedia of Type Strains, Phase IV (KMG-IV): sequencing the most valuable type-strain genomes for metagenomic binning, comparative biology and taxonomic classification.</title>
        <authorList>
            <person name="Goeker M."/>
        </authorList>
    </citation>
    <scope>NUCLEOTIDE SEQUENCE [LARGE SCALE GENOMIC DNA]</scope>
    <source>
        <strain evidence="2 3">DSM 22071</strain>
    </source>
</reference>
<evidence type="ECO:0000313" key="3">
    <source>
        <dbReference type="Proteomes" id="UP000528322"/>
    </source>
</evidence>
<gene>
    <name evidence="2" type="ORF">HNR37_002067</name>
</gene>
<protein>
    <submittedName>
        <fullName evidence="2">Uncharacterized protein</fullName>
    </submittedName>
</protein>
<accession>A0A7W8DHR7</accession>
<feature type="compositionally biased region" description="Polar residues" evidence="1">
    <location>
        <begin position="113"/>
        <end position="123"/>
    </location>
</feature>
<comment type="caution">
    <text evidence="2">The sequence shown here is derived from an EMBL/GenBank/DDBJ whole genome shotgun (WGS) entry which is preliminary data.</text>
</comment>
<sequence>MNRNELISQTLAQIGKKHREIRREKGKYIRDRYQYIPQILKLLSEKASLERQELSELIKHRYVLISHGQIIPTIKAYRDLQTYLLYLESTGSAENSRYAREIANAFEGRAPESDTSPQPSAPTKTKPWKSRQ</sequence>
<dbReference type="AlphaFoldDB" id="A0A7W8DHR7"/>